<evidence type="ECO:0000313" key="2">
    <source>
        <dbReference type="Proteomes" id="UP000078419"/>
    </source>
</evidence>
<comment type="caution">
    <text evidence="1">The sequence shown here is derived from an EMBL/GenBank/DDBJ whole genome shotgun (WGS) entry which is preliminary data.</text>
</comment>
<gene>
    <name evidence="1" type="ORF">ANAPC1_01460</name>
</gene>
<sequence length="49" mass="5627">MKLQLQYFVHLMQSTVSLEKILMLGRNEGQGEGYERGLDGWMALGIPWT</sequence>
<dbReference type="Proteomes" id="UP000078419">
    <property type="component" value="Unassembled WGS sequence"/>
</dbReference>
<organism evidence="1 2">
    <name type="scientific">Anaplasma phagocytophilum</name>
    <name type="common">Ehrlichia phagocytophila</name>
    <dbReference type="NCBI Taxonomy" id="948"/>
    <lineage>
        <taxon>Bacteria</taxon>
        <taxon>Pseudomonadati</taxon>
        <taxon>Pseudomonadota</taxon>
        <taxon>Alphaproteobacteria</taxon>
        <taxon>Rickettsiales</taxon>
        <taxon>Anaplasmataceae</taxon>
        <taxon>Anaplasma</taxon>
        <taxon>phagocytophilum group</taxon>
    </lineage>
</organism>
<accession>A0AA45UU82</accession>
<dbReference type="EMBL" id="FLLR01000193">
    <property type="protein sequence ID" value="SBO15082.1"/>
    <property type="molecule type" value="Genomic_DNA"/>
</dbReference>
<evidence type="ECO:0000313" key="1">
    <source>
        <dbReference type="EMBL" id="SBO15082.1"/>
    </source>
</evidence>
<proteinExistence type="predicted"/>
<name>A0AA45UU82_ANAPH</name>
<protein>
    <submittedName>
        <fullName evidence="1">Uncharacterized protein</fullName>
    </submittedName>
</protein>
<reference evidence="2" key="1">
    <citation type="submission" date="2016-03" db="EMBL/GenBank/DDBJ databases">
        <authorList>
            <person name="Loux Valentin"/>
        </authorList>
    </citation>
    <scope>NUCLEOTIDE SEQUENCE [LARGE SCALE GENOMIC DNA]</scope>
    <source>
        <strain evidence="2">C1</strain>
    </source>
</reference>
<dbReference type="AlphaFoldDB" id="A0AA45UU82"/>